<feature type="transmembrane region" description="Helical" evidence="1">
    <location>
        <begin position="85"/>
        <end position="109"/>
    </location>
</feature>
<evidence type="ECO:0000313" key="2">
    <source>
        <dbReference type="EMBL" id="KZX15541.1"/>
    </source>
</evidence>
<protein>
    <recommendedName>
        <fullName evidence="4">DUF2085 domain-containing protein</fullName>
    </recommendedName>
</protein>
<dbReference type="EMBL" id="LWMT01000094">
    <property type="protein sequence ID" value="KZX15541.1"/>
    <property type="molecule type" value="Genomic_DNA"/>
</dbReference>
<sequence>MVFMKFQNIFCHGKQERTFQIKGHYFPVCARCTGFYISITIYTILAIYLPFRYNTTTLIIAVCLLIPCGIDGTTQLFELRESNNILRLITGLSGGIGLMIILKTLKFIFVYS</sequence>
<evidence type="ECO:0008006" key="4">
    <source>
        <dbReference type="Google" id="ProtNLM"/>
    </source>
</evidence>
<dbReference type="Pfam" id="PF09858">
    <property type="entry name" value="DUF2085"/>
    <property type="match status" value="1"/>
</dbReference>
<organism evidence="2 3">
    <name type="scientific">Methanobrevibacter filiformis</name>
    <dbReference type="NCBI Taxonomy" id="55758"/>
    <lineage>
        <taxon>Archaea</taxon>
        <taxon>Methanobacteriati</taxon>
        <taxon>Methanobacteriota</taxon>
        <taxon>Methanomada group</taxon>
        <taxon>Methanobacteria</taxon>
        <taxon>Methanobacteriales</taxon>
        <taxon>Methanobacteriaceae</taxon>
        <taxon>Methanobrevibacter</taxon>
    </lineage>
</organism>
<evidence type="ECO:0000313" key="3">
    <source>
        <dbReference type="Proteomes" id="UP000077066"/>
    </source>
</evidence>
<keyword evidence="1" id="KW-0812">Transmembrane</keyword>
<comment type="caution">
    <text evidence="2">The sequence shown here is derived from an EMBL/GenBank/DDBJ whole genome shotgun (WGS) entry which is preliminary data.</text>
</comment>
<evidence type="ECO:0000256" key="1">
    <source>
        <dbReference type="SAM" id="Phobius"/>
    </source>
</evidence>
<reference evidence="2 3" key="1">
    <citation type="submission" date="2016-04" db="EMBL/GenBank/DDBJ databases">
        <title>Genome sequence of Methanobrevibacter filiformis DSM 11501.</title>
        <authorList>
            <person name="Poehlein A."/>
            <person name="Seedorf H."/>
            <person name="Daniel R."/>
        </authorList>
    </citation>
    <scope>NUCLEOTIDE SEQUENCE [LARGE SCALE GENOMIC DNA]</scope>
    <source>
        <strain evidence="2 3">DSM 11501</strain>
    </source>
</reference>
<keyword evidence="3" id="KW-1185">Reference proteome</keyword>
<feature type="transmembrane region" description="Helical" evidence="1">
    <location>
        <begin position="25"/>
        <end position="49"/>
    </location>
</feature>
<dbReference type="Proteomes" id="UP000077066">
    <property type="component" value="Unassembled WGS sequence"/>
</dbReference>
<feature type="transmembrane region" description="Helical" evidence="1">
    <location>
        <begin position="55"/>
        <end position="73"/>
    </location>
</feature>
<accession>A0A166DFD1</accession>
<dbReference type="PATRIC" id="fig|55758.3.peg.710"/>
<keyword evidence="1" id="KW-1133">Transmembrane helix</keyword>
<gene>
    <name evidence="2" type="ORF">MBFIL_06330</name>
</gene>
<dbReference type="InterPro" id="IPR019206">
    <property type="entry name" value="DUF2085_TM"/>
</dbReference>
<proteinExistence type="predicted"/>
<keyword evidence="1" id="KW-0472">Membrane</keyword>
<dbReference type="AlphaFoldDB" id="A0A166DFD1"/>
<name>A0A166DFD1_9EURY</name>